<proteinExistence type="predicted"/>
<dbReference type="EMBL" id="CP006965">
    <property type="protein sequence ID" value="AHF81091.1"/>
    <property type="molecule type" value="Genomic_DNA"/>
</dbReference>
<dbReference type="GeneID" id="24907352"/>
<dbReference type="KEGG" id="ths:TES1_1716"/>
<keyword evidence="2" id="KW-1185">Reference proteome</keyword>
<evidence type="ECO:0008006" key="3">
    <source>
        <dbReference type="Google" id="ProtNLM"/>
    </source>
</evidence>
<accession>W0I4R0</accession>
<dbReference type="AlphaFoldDB" id="W0I4R0"/>
<name>W0I4R0_9EURY</name>
<reference evidence="1 2" key="1">
    <citation type="journal article" date="2014" name="Int. J. Syst. Evol. Microbiol.">
        <title>Thermococcus paralvinellae sp. nov. and Thermococcus cleftensis sp. nov. of hyperthermophilic heterotrophs from deep-sea hydrothermal vents.</title>
        <authorList>
            <person name="Hensley S.A."/>
            <person name="Jung J.H."/>
            <person name="Park C.S."/>
            <person name="Holden J.F."/>
        </authorList>
    </citation>
    <scope>NUCLEOTIDE SEQUENCE [LARGE SCALE GENOMIC DNA]</scope>
    <source>
        <strain evidence="1 2">ES1</strain>
    </source>
</reference>
<evidence type="ECO:0000313" key="1">
    <source>
        <dbReference type="EMBL" id="AHF81091.1"/>
    </source>
</evidence>
<dbReference type="Proteomes" id="UP000019027">
    <property type="component" value="Chromosome"/>
</dbReference>
<evidence type="ECO:0000313" key="2">
    <source>
        <dbReference type="Proteomes" id="UP000019027"/>
    </source>
</evidence>
<sequence length="129" mass="14942">MEVLEIKVKSLLKEAEELCALHGFRAVREFRSKDGSRIDLVILKEDGKVLAVEFENSYKWIKQRILYNAVKAKRAGFNRLVIVYPFNNDPLSRSWVEEYVKDELGVELILVKPDGFLSTLKESLKVKDQ</sequence>
<dbReference type="RefSeq" id="WP_042682071.1">
    <property type="nucleotide sequence ID" value="NZ_CP006965.1"/>
</dbReference>
<gene>
    <name evidence="1" type="ORF">TES1_1716</name>
</gene>
<organism evidence="1 2">
    <name type="scientific">Thermococcus paralvinellae</name>
    <dbReference type="NCBI Taxonomy" id="582419"/>
    <lineage>
        <taxon>Archaea</taxon>
        <taxon>Methanobacteriati</taxon>
        <taxon>Methanobacteriota</taxon>
        <taxon>Thermococci</taxon>
        <taxon>Thermococcales</taxon>
        <taxon>Thermococcaceae</taxon>
        <taxon>Thermococcus</taxon>
    </lineage>
</organism>
<protein>
    <recommendedName>
        <fullName evidence="3">Restriction endonuclease type IV Mrr domain-containing protein</fullName>
    </recommendedName>
</protein>
<dbReference type="HOGENOM" id="CLU_2021621_0_0_2"/>